<dbReference type="SUPFAM" id="SSF55073">
    <property type="entry name" value="Nucleotide cyclase"/>
    <property type="match status" value="1"/>
</dbReference>
<reference evidence="4" key="1">
    <citation type="journal article" date="2019" name="Int. J. Syst. Evol. Microbiol.">
        <title>The Global Catalogue of Microorganisms (GCM) 10K type strain sequencing project: providing services to taxonomists for standard genome sequencing and annotation.</title>
        <authorList>
            <consortium name="The Broad Institute Genomics Platform"/>
            <consortium name="The Broad Institute Genome Sequencing Center for Infectious Disease"/>
            <person name="Wu L."/>
            <person name="Ma J."/>
        </authorList>
    </citation>
    <scope>NUCLEOTIDE SEQUENCE [LARGE SCALE GENOMIC DNA]</scope>
    <source>
        <strain evidence="4">CCUG 53903</strain>
    </source>
</reference>
<gene>
    <name evidence="3" type="ORF">ACFQU0_19760</name>
</gene>
<dbReference type="InterPro" id="IPR001054">
    <property type="entry name" value="A/G_cyclase"/>
</dbReference>
<proteinExistence type="predicted"/>
<feature type="domain" description="Guanylate cyclase" evidence="2">
    <location>
        <begin position="497"/>
        <end position="629"/>
    </location>
</feature>
<dbReference type="InterPro" id="IPR029787">
    <property type="entry name" value="Nucleotide_cyclase"/>
</dbReference>
<evidence type="ECO:0000313" key="3">
    <source>
        <dbReference type="EMBL" id="MFC7462659.1"/>
    </source>
</evidence>
<keyword evidence="1" id="KW-0472">Membrane</keyword>
<sequence>MARWIKLVLRLATVLLPLLLALLHVTGVQRQDWLSRLEAAAYDARLLAVMPRTLDERIVILDIDEKSLAELGHWPWPRHHLARLVERLFDEQQVAVLGMDIVFAEADDRSGLGQLKALAEGELRNEPRFVERLPELTRRLDHDQRFADALRGREVVLGYYFTSDRNGLRTGRLPPPVVTEADLQAQGGAPFRATLWDGHGSNIAPLAEAAPRAGFFNPVVDSDGLVRALPLLARFEGAYYESLSLAVLRTVSGGAKVVPEVAPGTEGWAGGPVLAAVGLDLGGSRMQIAVDSRVAVLVPFRGPGGPQGGSFQYVSAADVVAGRLAPGSLRDKIVLVGTTAPGLQDLRATPVGEAYPGVETHANLISAWLDGHVLVQPDYAPGYELLVLLVAAALLLWGLPRLKAVSSAMLAAALIALLVGANLWLFARHGLVLPVVSPVLLVVLAYVLHTSYAYFIETRAKRELAQLFGSYVPPELVDEMVKAPERYSMRAEERELTVMFSDMRGFTQLSETMGAAELQALLNRVFSSLTHEIRQRRGTIDKYMGDCVMAFWGAPVPEPEHARLSVLAALAMRRAVAQINLDHRQRGWPEIGMGVGLNTGVMCVGDMGSNLRRSYTVIGDAVNLGSRLEGLGKHYGVDIVVSETTRAQAGDGFTWQELDTVKVKGKDAAVAIYTALDAEDAVGNELERWAQCLQACRHQHWPQAQALLDELRETQPGKVLYALYAERVADWRQKKLPADWRWVTSFETK</sequence>
<dbReference type="Gene3D" id="3.30.70.1230">
    <property type="entry name" value="Nucleotide cyclase"/>
    <property type="match status" value="1"/>
</dbReference>
<dbReference type="SMART" id="SM00044">
    <property type="entry name" value="CYCc"/>
    <property type="match status" value="1"/>
</dbReference>
<dbReference type="Pfam" id="PF05226">
    <property type="entry name" value="CHASE2"/>
    <property type="match status" value="1"/>
</dbReference>
<keyword evidence="1" id="KW-0812">Transmembrane</keyword>
<dbReference type="RefSeq" id="WP_382203647.1">
    <property type="nucleotide sequence ID" value="NZ_JBHTBZ010000074.1"/>
</dbReference>
<feature type="transmembrane region" description="Helical" evidence="1">
    <location>
        <begin position="431"/>
        <end position="455"/>
    </location>
</feature>
<dbReference type="CDD" id="cd07302">
    <property type="entry name" value="CHD"/>
    <property type="match status" value="1"/>
</dbReference>
<dbReference type="EMBL" id="JBHTBZ010000074">
    <property type="protein sequence ID" value="MFC7462659.1"/>
    <property type="molecule type" value="Genomic_DNA"/>
</dbReference>
<protein>
    <submittedName>
        <fullName evidence="3">CHASE2 domain-containing protein</fullName>
    </submittedName>
</protein>
<dbReference type="PANTHER" id="PTHR43081:SF1">
    <property type="entry name" value="ADENYLATE CYCLASE, TERMINAL-DIFFERENTIATION SPECIFIC"/>
    <property type="match status" value="1"/>
</dbReference>
<dbReference type="SMART" id="SM01080">
    <property type="entry name" value="CHASE2"/>
    <property type="match status" value="1"/>
</dbReference>
<comment type="caution">
    <text evidence="3">The sequence shown here is derived from an EMBL/GenBank/DDBJ whole genome shotgun (WGS) entry which is preliminary data.</text>
</comment>
<keyword evidence="1" id="KW-1133">Transmembrane helix</keyword>
<evidence type="ECO:0000313" key="4">
    <source>
        <dbReference type="Proteomes" id="UP001596457"/>
    </source>
</evidence>
<dbReference type="Proteomes" id="UP001596457">
    <property type="component" value="Unassembled WGS sequence"/>
</dbReference>
<feature type="transmembrane region" description="Helical" evidence="1">
    <location>
        <begin position="404"/>
        <end position="425"/>
    </location>
</feature>
<dbReference type="PROSITE" id="PS50125">
    <property type="entry name" value="GUANYLATE_CYCLASE_2"/>
    <property type="match status" value="1"/>
</dbReference>
<name>A0ABW2SGV3_9BURK</name>
<dbReference type="Pfam" id="PF00211">
    <property type="entry name" value="Guanylate_cyc"/>
    <property type="match status" value="1"/>
</dbReference>
<organism evidence="3 4">
    <name type="scientific">Hydrogenophaga defluvii</name>
    <dbReference type="NCBI Taxonomy" id="249410"/>
    <lineage>
        <taxon>Bacteria</taxon>
        <taxon>Pseudomonadati</taxon>
        <taxon>Pseudomonadota</taxon>
        <taxon>Betaproteobacteria</taxon>
        <taxon>Burkholderiales</taxon>
        <taxon>Comamonadaceae</taxon>
        <taxon>Hydrogenophaga</taxon>
    </lineage>
</organism>
<dbReference type="PANTHER" id="PTHR43081">
    <property type="entry name" value="ADENYLATE CYCLASE, TERMINAL-DIFFERENTIATION SPECIFIC-RELATED"/>
    <property type="match status" value="1"/>
</dbReference>
<dbReference type="InterPro" id="IPR050697">
    <property type="entry name" value="Adenylyl/Guanylyl_Cyclase_3/4"/>
</dbReference>
<evidence type="ECO:0000256" key="1">
    <source>
        <dbReference type="SAM" id="Phobius"/>
    </source>
</evidence>
<accession>A0ABW2SGV3</accession>
<evidence type="ECO:0000259" key="2">
    <source>
        <dbReference type="PROSITE" id="PS50125"/>
    </source>
</evidence>
<dbReference type="InterPro" id="IPR007890">
    <property type="entry name" value="CHASE2"/>
</dbReference>
<keyword evidence="4" id="KW-1185">Reference proteome</keyword>